<feature type="region of interest" description="Disordered" evidence="1">
    <location>
        <begin position="1"/>
        <end position="107"/>
    </location>
</feature>
<accession>A0A9Q8LCC7</accession>
<name>A0A9Q8LCC7_PASFU</name>
<organism evidence="2 3">
    <name type="scientific">Passalora fulva</name>
    <name type="common">Tomato leaf mold</name>
    <name type="synonym">Cladosporium fulvum</name>
    <dbReference type="NCBI Taxonomy" id="5499"/>
    <lineage>
        <taxon>Eukaryota</taxon>
        <taxon>Fungi</taxon>
        <taxon>Dikarya</taxon>
        <taxon>Ascomycota</taxon>
        <taxon>Pezizomycotina</taxon>
        <taxon>Dothideomycetes</taxon>
        <taxon>Dothideomycetidae</taxon>
        <taxon>Mycosphaerellales</taxon>
        <taxon>Mycosphaerellaceae</taxon>
        <taxon>Fulvia</taxon>
    </lineage>
</organism>
<protein>
    <submittedName>
        <fullName evidence="2">Uncharacterized protein</fullName>
    </submittedName>
</protein>
<reference evidence="2" key="2">
    <citation type="journal article" date="2022" name="Microb. Genom.">
        <title>A chromosome-scale genome assembly of the tomato pathogen Cladosporium fulvum reveals a compartmentalized genome architecture and the presence of a dispensable chromosome.</title>
        <authorList>
            <person name="Zaccaron A.Z."/>
            <person name="Chen L.H."/>
            <person name="Samaras A."/>
            <person name="Stergiopoulos I."/>
        </authorList>
    </citation>
    <scope>NUCLEOTIDE SEQUENCE</scope>
    <source>
        <strain evidence="2">Race5_Kim</strain>
    </source>
</reference>
<dbReference type="AlphaFoldDB" id="A0A9Q8LCC7"/>
<proteinExistence type="predicted"/>
<keyword evidence="3" id="KW-1185">Reference proteome</keyword>
<sequence length="389" mass="41169">MASPSSSGVNSVASTPSITITDDHGRGESLKLPDASLSAEPERPRSITFEAPTPALKDLKPVPDGTPPIGGIKGTEVKNSLETGPGAAPTPDPTSTAKKERPAPKRTGSGILTELKQQMSSNNLFHHHKTHGVKANGIKSVATSGTASPRTPEVQALFEKDLKGDRHCPNLDAVNRALESLRASAAAGDQYVSNLEELAKVIQRSRTDSRKALTDAMKARDQGQHEVCRALCLSIVQNKHAEADTQVYAYNILSTQASPGQAMTYLNEAYKLAKENEARGLNCDKMLEVIAVLREGAMAKDGAVASKGGKTGSKGPSSNGVAGSANSKLDLDAGELDKKLKNLAMEDPNLRRDSLSPKDLLAVPKGDLPSGMLTPKTEKIFKWAAKQQA</sequence>
<reference evidence="2" key="1">
    <citation type="submission" date="2021-12" db="EMBL/GenBank/DDBJ databases">
        <authorList>
            <person name="Zaccaron A."/>
            <person name="Stergiopoulos I."/>
        </authorList>
    </citation>
    <scope>NUCLEOTIDE SEQUENCE</scope>
    <source>
        <strain evidence="2">Race5_Kim</strain>
    </source>
</reference>
<evidence type="ECO:0000313" key="3">
    <source>
        <dbReference type="Proteomes" id="UP000756132"/>
    </source>
</evidence>
<dbReference type="KEGG" id="ffu:CLAFUR5_08330"/>
<dbReference type="Proteomes" id="UP000756132">
    <property type="component" value="Chromosome 3"/>
</dbReference>
<feature type="compositionally biased region" description="Basic and acidic residues" evidence="1">
    <location>
        <begin position="21"/>
        <end position="31"/>
    </location>
</feature>
<evidence type="ECO:0000256" key="1">
    <source>
        <dbReference type="SAM" id="MobiDB-lite"/>
    </source>
</evidence>
<dbReference type="GeneID" id="71988208"/>
<dbReference type="OMA" id="GQHEVCR"/>
<feature type="region of interest" description="Disordered" evidence="1">
    <location>
        <begin position="302"/>
        <end position="327"/>
    </location>
</feature>
<dbReference type="OrthoDB" id="3632630at2759"/>
<dbReference type="EMBL" id="CP090165">
    <property type="protein sequence ID" value="UJO14916.1"/>
    <property type="molecule type" value="Genomic_DNA"/>
</dbReference>
<feature type="region of interest" description="Disordered" evidence="1">
    <location>
        <begin position="343"/>
        <end position="369"/>
    </location>
</feature>
<dbReference type="RefSeq" id="XP_047759282.1">
    <property type="nucleotide sequence ID" value="XM_047907478.1"/>
</dbReference>
<feature type="compositionally biased region" description="Low complexity" evidence="1">
    <location>
        <begin position="1"/>
        <end position="17"/>
    </location>
</feature>
<evidence type="ECO:0000313" key="2">
    <source>
        <dbReference type="EMBL" id="UJO14916.1"/>
    </source>
</evidence>
<feature type="compositionally biased region" description="Low complexity" evidence="1">
    <location>
        <begin position="83"/>
        <end position="96"/>
    </location>
</feature>
<gene>
    <name evidence="2" type="ORF">CLAFUR5_08330</name>
</gene>